<dbReference type="AlphaFoldDB" id="A0A7W2AB30"/>
<dbReference type="InterPro" id="IPR021136">
    <property type="entry name" value="Flagellar_hook_control-like_C"/>
</dbReference>
<dbReference type="Gene3D" id="3.30.750.140">
    <property type="match status" value="1"/>
</dbReference>
<evidence type="ECO:0000259" key="2">
    <source>
        <dbReference type="Pfam" id="PF02120"/>
    </source>
</evidence>
<gene>
    <name evidence="3" type="ORF">H1S06_01565</name>
</gene>
<keyword evidence="4" id="KW-1185">Reference proteome</keyword>
<dbReference type="EMBL" id="JACEMT010000031">
    <property type="protein sequence ID" value="MBA4501057.1"/>
    <property type="molecule type" value="Genomic_DNA"/>
</dbReference>
<keyword evidence="3" id="KW-0966">Cell projection</keyword>
<dbReference type="CDD" id="cd17470">
    <property type="entry name" value="T3SS_Flik_C"/>
    <property type="match status" value="1"/>
</dbReference>
<dbReference type="Pfam" id="PF02120">
    <property type="entry name" value="Flg_hook"/>
    <property type="match status" value="1"/>
</dbReference>
<organism evidence="3 4">
    <name type="scientific">Marinobacterium marinum</name>
    <dbReference type="NCBI Taxonomy" id="2756129"/>
    <lineage>
        <taxon>Bacteria</taxon>
        <taxon>Pseudomonadati</taxon>
        <taxon>Pseudomonadota</taxon>
        <taxon>Gammaproteobacteria</taxon>
        <taxon>Oceanospirillales</taxon>
        <taxon>Oceanospirillaceae</taxon>
        <taxon>Marinobacterium</taxon>
    </lineage>
</organism>
<feature type="region of interest" description="Disordered" evidence="1">
    <location>
        <begin position="155"/>
        <end position="174"/>
    </location>
</feature>
<feature type="compositionally biased region" description="Polar residues" evidence="1">
    <location>
        <begin position="78"/>
        <end position="88"/>
    </location>
</feature>
<name>A0A7W2AB30_9GAMM</name>
<dbReference type="InterPro" id="IPR052563">
    <property type="entry name" value="FliK"/>
</dbReference>
<protein>
    <submittedName>
        <fullName evidence="3">Flagellar hook-length control protein FliK</fullName>
    </submittedName>
</protein>
<evidence type="ECO:0000256" key="1">
    <source>
        <dbReference type="SAM" id="MobiDB-lite"/>
    </source>
</evidence>
<feature type="compositionally biased region" description="Basic and acidic residues" evidence="1">
    <location>
        <begin position="530"/>
        <end position="543"/>
    </location>
</feature>
<sequence length="578" mass="58846">MAIMKTGSTVSLPLDLGLPQTSPLLASEGVVGGFNQLLQGSLQARSAAASVAPDGNSLPPAGEPLPDEVSDGLVATEDSASMPSVSAEQETDEQVRPPVEPEGEVQVSGTEVDANPAVVPAPASTAPVAASAVPGQQPAATAEQAEAWIRTEVKESTPGRQVSMPTEEDGKRPFGVRPLTPGAVSNQAAVDVNQPATPVVLAANATGGAVTASPSPQVAPTPPVVPVQSPLAPVQTEGAVAQVSRVEIAAIPQTAGVMGGAESDGPVAAVTPRAVSAAQIEPETSVSLEVTRGQVLAAEGGGTTGANAAVATRAVSDVGMSAGEEVVNPSRQQSVLAATLPVAEGGDQVGKEAAVVLTPGSRIENTRPVGELLATRQDIAAQSAQMNVAAGSEGGDAGTSGQSSRQDGQAAATASLMRAGDTAPASSTRPESTFEQRLQQQLAEPRWGRQIGERAIMMAQHGPKVAHIQLDPPELGAMQIRVHLQGQDQVSVSFTSASPAVRDALEQQLPRLREMFADQGLNLQDSSVSDDARRQHSDQREQAEASGQQAGGYGGQEGDELEVQPLHMLAAGLVDYYA</sequence>
<feature type="region of interest" description="Disordered" evidence="1">
    <location>
        <begin position="386"/>
        <end position="442"/>
    </location>
</feature>
<feature type="compositionally biased region" description="Polar residues" evidence="1">
    <location>
        <begin position="424"/>
        <end position="442"/>
    </location>
</feature>
<accession>A0A7W2AB30</accession>
<reference evidence="3 4" key="1">
    <citation type="submission" date="2020-07" db="EMBL/GenBank/DDBJ databases">
        <title>Bacterium isolated from marien macroalgae.</title>
        <authorList>
            <person name="Zhu K."/>
            <person name="Lu D."/>
            <person name="Du Z."/>
        </authorList>
    </citation>
    <scope>NUCLEOTIDE SEQUENCE [LARGE SCALE GENOMIC DNA]</scope>
    <source>
        <strain evidence="3 4">3-1745</strain>
    </source>
</reference>
<dbReference type="Proteomes" id="UP000538931">
    <property type="component" value="Unassembled WGS sequence"/>
</dbReference>
<dbReference type="RefSeq" id="WP_181736516.1">
    <property type="nucleotide sequence ID" value="NZ_JACEMT010000031.1"/>
</dbReference>
<dbReference type="PANTHER" id="PTHR37533:SF2">
    <property type="entry name" value="FLAGELLAR HOOK-LENGTH CONTROL PROTEIN"/>
    <property type="match status" value="1"/>
</dbReference>
<feature type="region of interest" description="Disordered" evidence="1">
    <location>
        <begin position="524"/>
        <end position="560"/>
    </location>
</feature>
<dbReference type="PANTHER" id="PTHR37533">
    <property type="entry name" value="FLAGELLAR HOOK-LENGTH CONTROL PROTEIN"/>
    <property type="match status" value="1"/>
</dbReference>
<keyword evidence="3" id="KW-0969">Cilium</keyword>
<proteinExistence type="predicted"/>
<keyword evidence="3" id="KW-0282">Flagellum</keyword>
<comment type="caution">
    <text evidence="3">The sequence shown here is derived from an EMBL/GenBank/DDBJ whole genome shotgun (WGS) entry which is preliminary data.</text>
</comment>
<dbReference type="InterPro" id="IPR038610">
    <property type="entry name" value="FliK-like_C_sf"/>
</dbReference>
<evidence type="ECO:0000313" key="4">
    <source>
        <dbReference type="Proteomes" id="UP000538931"/>
    </source>
</evidence>
<feature type="domain" description="Flagellar hook-length control protein-like C-terminal" evidence="2">
    <location>
        <begin position="453"/>
        <end position="535"/>
    </location>
</feature>
<evidence type="ECO:0000313" key="3">
    <source>
        <dbReference type="EMBL" id="MBA4501057.1"/>
    </source>
</evidence>
<feature type="region of interest" description="Disordered" evidence="1">
    <location>
        <begin position="50"/>
        <end position="109"/>
    </location>
</feature>